<keyword evidence="3" id="KW-1185">Reference proteome</keyword>
<sequence length="110" mass="12278">MRELMIGSTELVFQMGRILAYVLPLVCLLAIAVHVWPGRFAALGTSAARTSLVAVMWGVWLFAAVGFFLLYYVSQNYDRSYGFGFIPFAIYMGPSLILSVICLVLRYKSP</sequence>
<accession>A0A6S7EUD4</accession>
<organism evidence="2 3">
    <name type="scientific">Achromobacter anxifer</name>
    <dbReference type="NCBI Taxonomy" id="1287737"/>
    <lineage>
        <taxon>Bacteria</taxon>
        <taxon>Pseudomonadati</taxon>
        <taxon>Pseudomonadota</taxon>
        <taxon>Betaproteobacteria</taxon>
        <taxon>Burkholderiales</taxon>
        <taxon>Alcaligenaceae</taxon>
        <taxon>Achromobacter</taxon>
    </lineage>
</organism>
<keyword evidence="1" id="KW-0472">Membrane</keyword>
<feature type="transmembrane region" description="Helical" evidence="1">
    <location>
        <begin position="18"/>
        <end position="38"/>
    </location>
</feature>
<feature type="transmembrane region" description="Helical" evidence="1">
    <location>
        <begin position="85"/>
        <end position="105"/>
    </location>
</feature>
<reference evidence="2 3" key="1">
    <citation type="submission" date="2020-04" db="EMBL/GenBank/DDBJ databases">
        <authorList>
            <person name="De Canck E."/>
        </authorList>
    </citation>
    <scope>NUCLEOTIDE SEQUENCE [LARGE SCALE GENOMIC DNA]</scope>
    <source>
        <strain evidence="2 3">LMG 26858</strain>
    </source>
</reference>
<feature type="transmembrane region" description="Helical" evidence="1">
    <location>
        <begin position="50"/>
        <end position="73"/>
    </location>
</feature>
<keyword evidence="1" id="KW-1133">Transmembrane helix</keyword>
<dbReference type="EMBL" id="CADILG010000105">
    <property type="protein sequence ID" value="CAB3928423.1"/>
    <property type="molecule type" value="Genomic_DNA"/>
</dbReference>
<proteinExistence type="predicted"/>
<dbReference type="Proteomes" id="UP000494117">
    <property type="component" value="Unassembled WGS sequence"/>
</dbReference>
<protein>
    <recommendedName>
        <fullName evidence="4">Transmembrane protein</fullName>
    </recommendedName>
</protein>
<keyword evidence="1" id="KW-0812">Transmembrane</keyword>
<evidence type="ECO:0008006" key="4">
    <source>
        <dbReference type="Google" id="ProtNLM"/>
    </source>
</evidence>
<dbReference type="AlphaFoldDB" id="A0A6S7EUD4"/>
<evidence type="ECO:0000313" key="2">
    <source>
        <dbReference type="EMBL" id="CAB3928423.1"/>
    </source>
</evidence>
<name>A0A6S7EUD4_9BURK</name>
<evidence type="ECO:0000313" key="3">
    <source>
        <dbReference type="Proteomes" id="UP000494117"/>
    </source>
</evidence>
<evidence type="ECO:0000256" key="1">
    <source>
        <dbReference type="SAM" id="Phobius"/>
    </source>
</evidence>
<dbReference type="RefSeq" id="WP_175211730.1">
    <property type="nucleotide sequence ID" value="NZ_CADILG010000105.1"/>
</dbReference>
<gene>
    <name evidence="2" type="ORF">LMG26858_06226</name>
</gene>